<keyword evidence="3" id="KW-1185">Reference proteome</keyword>
<proteinExistence type="predicted"/>
<dbReference type="SMART" id="SM00530">
    <property type="entry name" value="HTH_XRE"/>
    <property type="match status" value="1"/>
</dbReference>
<evidence type="ECO:0000313" key="2">
    <source>
        <dbReference type="EMBL" id="MDQ0370424.1"/>
    </source>
</evidence>
<gene>
    <name evidence="2" type="ORF">J2S42_007093</name>
</gene>
<evidence type="ECO:0000259" key="1">
    <source>
        <dbReference type="PROSITE" id="PS50943"/>
    </source>
</evidence>
<accession>A0AAE3W845</accession>
<organism evidence="2 3">
    <name type="scientific">Catenuloplanes indicus</name>
    <dbReference type="NCBI Taxonomy" id="137267"/>
    <lineage>
        <taxon>Bacteria</taxon>
        <taxon>Bacillati</taxon>
        <taxon>Actinomycetota</taxon>
        <taxon>Actinomycetes</taxon>
        <taxon>Micromonosporales</taxon>
        <taxon>Micromonosporaceae</taxon>
        <taxon>Catenuloplanes</taxon>
    </lineage>
</organism>
<reference evidence="2 3" key="1">
    <citation type="submission" date="2023-07" db="EMBL/GenBank/DDBJ databases">
        <title>Sequencing the genomes of 1000 actinobacteria strains.</title>
        <authorList>
            <person name="Klenk H.-P."/>
        </authorList>
    </citation>
    <scope>NUCLEOTIDE SEQUENCE [LARGE SCALE GENOMIC DNA]</scope>
    <source>
        <strain evidence="2 3">DSM 44709</strain>
    </source>
</reference>
<dbReference type="EMBL" id="JAUSUZ010000001">
    <property type="protein sequence ID" value="MDQ0370424.1"/>
    <property type="molecule type" value="Genomic_DNA"/>
</dbReference>
<dbReference type="GO" id="GO:0003677">
    <property type="term" value="F:DNA binding"/>
    <property type="evidence" value="ECO:0007669"/>
    <property type="project" value="InterPro"/>
</dbReference>
<dbReference type="CDD" id="cd00093">
    <property type="entry name" value="HTH_XRE"/>
    <property type="match status" value="1"/>
</dbReference>
<dbReference type="RefSeq" id="WP_307246374.1">
    <property type="nucleotide sequence ID" value="NZ_JAUSUZ010000001.1"/>
</dbReference>
<feature type="domain" description="HTH cro/C1-type" evidence="1">
    <location>
        <begin position="18"/>
        <end position="72"/>
    </location>
</feature>
<dbReference type="Pfam" id="PF13560">
    <property type="entry name" value="HTH_31"/>
    <property type="match status" value="1"/>
</dbReference>
<evidence type="ECO:0000313" key="3">
    <source>
        <dbReference type="Proteomes" id="UP001240236"/>
    </source>
</evidence>
<dbReference type="InterPro" id="IPR043917">
    <property type="entry name" value="DUF5753"/>
</dbReference>
<dbReference type="AlphaFoldDB" id="A0AAE3W845"/>
<dbReference type="InterPro" id="IPR001387">
    <property type="entry name" value="Cro/C1-type_HTH"/>
</dbReference>
<dbReference type="InterPro" id="IPR010982">
    <property type="entry name" value="Lambda_DNA-bd_dom_sf"/>
</dbReference>
<comment type="caution">
    <text evidence="2">The sequence shown here is derived from an EMBL/GenBank/DDBJ whole genome shotgun (WGS) entry which is preliminary data.</text>
</comment>
<name>A0AAE3W845_9ACTN</name>
<dbReference type="PROSITE" id="PS50943">
    <property type="entry name" value="HTH_CROC1"/>
    <property type="match status" value="1"/>
</dbReference>
<dbReference type="SUPFAM" id="SSF47413">
    <property type="entry name" value="lambda repressor-like DNA-binding domains"/>
    <property type="match status" value="1"/>
</dbReference>
<dbReference type="Pfam" id="PF19054">
    <property type="entry name" value="DUF5753"/>
    <property type="match status" value="1"/>
</dbReference>
<protein>
    <submittedName>
        <fullName evidence="2">Transcriptional regulator with XRE-family HTH domain</fullName>
    </submittedName>
</protein>
<sequence>MSHDGGSSVPRRQVGRLLRQLREGARTTLKDAAAHIEVSLSKMSRIEGGEAPVRQVDVRALADLYHAPPDMLEVLLSLAAATKEKGWWAAYGKAVPAWFELYVGMEQAASRLRHYENGVIPGLLQGEEYAAAVLGAVPGVTPEQVTQRVRLRRERQRLLSRANPPAPELDVIIEEAVLVKGLGDPDAWARQLAHLVNISQRPGISVRVIPRDRALHYAGFAGSFTVLDFPEVGLRRAEPTTVYIEGLTGALYLDEPAEVDTYQRAWDVLDRIALGRDASDDLIGELIKENIDD</sequence>
<dbReference type="Gene3D" id="1.10.260.40">
    <property type="entry name" value="lambda repressor-like DNA-binding domains"/>
    <property type="match status" value="1"/>
</dbReference>
<dbReference type="Proteomes" id="UP001240236">
    <property type="component" value="Unassembled WGS sequence"/>
</dbReference>